<sequence length="135" mass="14273">MRKDLVGSVLLAAGVALVPWLAVLWTTLPDHYPAQHWRVAWVGFDALEIAGLLTSAVLVRRSDRRAPLASIVTAVLLLVDAWFDVMTAGCDVVFSLALACTLELPLAILCGVAALRPPGGASVRAAVAQRVAVHV</sequence>
<protein>
    <submittedName>
        <fullName evidence="2">Uncharacterized protein</fullName>
    </submittedName>
</protein>
<dbReference type="EMBL" id="JAVREZ010000026">
    <property type="protein sequence ID" value="MDT0487214.1"/>
    <property type="molecule type" value="Genomic_DNA"/>
</dbReference>
<reference evidence="3" key="1">
    <citation type="submission" date="2023-07" db="EMBL/GenBank/DDBJ databases">
        <title>30 novel species of actinomycetes from the DSMZ collection.</title>
        <authorList>
            <person name="Nouioui I."/>
        </authorList>
    </citation>
    <scope>NUCLEOTIDE SEQUENCE [LARGE SCALE GENOMIC DNA]</scope>
    <source>
        <strain evidence="3">DSM 41640</strain>
    </source>
</reference>
<dbReference type="Proteomes" id="UP001183824">
    <property type="component" value="Unassembled WGS sequence"/>
</dbReference>
<evidence type="ECO:0000313" key="3">
    <source>
        <dbReference type="Proteomes" id="UP001183824"/>
    </source>
</evidence>
<feature type="transmembrane region" description="Helical" evidence="1">
    <location>
        <begin position="92"/>
        <end position="115"/>
    </location>
</feature>
<evidence type="ECO:0000256" key="1">
    <source>
        <dbReference type="SAM" id="Phobius"/>
    </source>
</evidence>
<feature type="transmembrane region" description="Helical" evidence="1">
    <location>
        <begin position="39"/>
        <end position="59"/>
    </location>
</feature>
<keyword evidence="1" id="KW-0812">Transmembrane</keyword>
<organism evidence="2 3">
    <name type="scientific">Streptomyces doebereineriae</name>
    <dbReference type="NCBI Taxonomy" id="3075528"/>
    <lineage>
        <taxon>Bacteria</taxon>
        <taxon>Bacillati</taxon>
        <taxon>Actinomycetota</taxon>
        <taxon>Actinomycetes</taxon>
        <taxon>Kitasatosporales</taxon>
        <taxon>Streptomycetaceae</taxon>
        <taxon>Streptomyces</taxon>
    </lineage>
</organism>
<keyword evidence="1" id="KW-1133">Transmembrane helix</keyword>
<dbReference type="RefSeq" id="WP_311719906.1">
    <property type="nucleotide sequence ID" value="NZ_JAVREZ010000026.1"/>
</dbReference>
<proteinExistence type="predicted"/>
<accession>A0ABU2VPG2</accession>
<feature type="transmembrane region" description="Helical" evidence="1">
    <location>
        <begin position="66"/>
        <end position="86"/>
    </location>
</feature>
<evidence type="ECO:0000313" key="2">
    <source>
        <dbReference type="EMBL" id="MDT0487214.1"/>
    </source>
</evidence>
<keyword evidence="3" id="KW-1185">Reference proteome</keyword>
<keyword evidence="1" id="KW-0472">Membrane</keyword>
<comment type="caution">
    <text evidence="2">The sequence shown here is derived from an EMBL/GenBank/DDBJ whole genome shotgun (WGS) entry which is preliminary data.</text>
</comment>
<name>A0ABU2VPG2_9ACTN</name>
<gene>
    <name evidence="2" type="ORF">RNB18_44830</name>
</gene>